<dbReference type="Gene3D" id="3.90.550.10">
    <property type="entry name" value="Spore Coat Polysaccharide Biosynthesis Protein SpsA, Chain A"/>
    <property type="match status" value="1"/>
</dbReference>
<evidence type="ECO:0000256" key="4">
    <source>
        <dbReference type="ARBA" id="ARBA00022679"/>
    </source>
</evidence>
<evidence type="ECO:0000259" key="10">
    <source>
        <dbReference type="Pfam" id="PF00535"/>
    </source>
</evidence>
<organism evidence="11 12">
    <name type="scientific">Cellulomonas edaphi</name>
    <dbReference type="NCBI Taxonomy" id="3053468"/>
    <lineage>
        <taxon>Bacteria</taxon>
        <taxon>Bacillati</taxon>
        <taxon>Actinomycetota</taxon>
        <taxon>Actinomycetes</taxon>
        <taxon>Micrococcales</taxon>
        <taxon>Cellulomonadaceae</taxon>
        <taxon>Cellulomonas</taxon>
    </lineage>
</organism>
<dbReference type="SUPFAM" id="SSF53448">
    <property type="entry name" value="Nucleotide-diphospho-sugar transferases"/>
    <property type="match status" value="1"/>
</dbReference>
<feature type="domain" description="Glycosyltransferase 2-like" evidence="10">
    <location>
        <begin position="26"/>
        <end position="128"/>
    </location>
</feature>
<comment type="pathway">
    <text evidence="7">Carotenoid biosynthesis; staphyloxanthin biosynthesis; staphyloxanthin from farnesyl diphosphate: step 4/5.</text>
</comment>
<dbReference type="Proteomes" id="UP001321453">
    <property type="component" value="Unassembled WGS sequence"/>
</dbReference>
<keyword evidence="5" id="KW-0472">Membrane</keyword>
<keyword evidence="3" id="KW-0328">Glycosyltransferase</keyword>
<evidence type="ECO:0000256" key="1">
    <source>
        <dbReference type="ARBA" id="ARBA00004236"/>
    </source>
</evidence>
<evidence type="ECO:0000256" key="7">
    <source>
        <dbReference type="ARBA" id="ARBA00037904"/>
    </source>
</evidence>
<dbReference type="InterPro" id="IPR029044">
    <property type="entry name" value="Nucleotide-diphossugar_trans"/>
</dbReference>
<protein>
    <recommendedName>
        <fullName evidence="9">4,4'-diaponeurosporenoate glycosyltransferase</fullName>
    </recommendedName>
</protein>
<sequence>MRTHDDHEPPLEYVLPLRWSDDAEADELTHYLAQLAEQVPVTVVDGSPPDLFTAHAARWRSMVRHVPPDSWPGGNGKVAGVMTGVRLARSEAVVIADDDVRWDAEQLSRAVALLADADVVRPQNVFSPLPWHARWDSARTLVNRGVHSDFPGTLVVRRSALLRAGGYRGDVIFENLELVRTLRVAGGREVRADDLAVVRRPPTAGRFWQQRVRQAYDSFAQPARLVAEASVVPLVVLSAFRRRPAVPVALALTVTALAARGRARPGADVIPVWTVALAPLWLAERAVCCWGAVAMRATGGVRYRGRRIRGAASSERALRRRATL</sequence>
<evidence type="ECO:0000256" key="5">
    <source>
        <dbReference type="ARBA" id="ARBA00023136"/>
    </source>
</evidence>
<comment type="caution">
    <text evidence="11">The sequence shown here is derived from an EMBL/GenBank/DDBJ whole genome shotgun (WGS) entry which is preliminary data.</text>
</comment>
<name>A0ABT7S7K1_9CELL</name>
<reference evidence="11 12" key="1">
    <citation type="submission" date="2023-06" db="EMBL/GenBank/DDBJ databases">
        <title>Cellulomonas sp. MW9 Whole genome sequence.</title>
        <authorList>
            <person name="Park S."/>
        </authorList>
    </citation>
    <scope>NUCLEOTIDE SEQUENCE [LARGE SCALE GENOMIC DNA]</scope>
    <source>
        <strain evidence="11 12">MW9</strain>
    </source>
</reference>
<comment type="function">
    <text evidence="6">Catalyzes the glycosylation of 4,4'-diaponeurosporenoate, i.e. the esterification of glucose at the C1'' position with the carboxyl group of 4,4'-diaponeurosporenic acid, to form glycosyl-4,4'-diaponeurosporenoate. This is a step in the biosynthesis of staphyloxanthin, an orange pigment present in most staphylococci strains.</text>
</comment>
<evidence type="ECO:0000313" key="12">
    <source>
        <dbReference type="Proteomes" id="UP001321453"/>
    </source>
</evidence>
<keyword evidence="4" id="KW-0808">Transferase</keyword>
<evidence type="ECO:0000256" key="6">
    <source>
        <dbReference type="ARBA" id="ARBA00037281"/>
    </source>
</evidence>
<dbReference type="InterPro" id="IPR001173">
    <property type="entry name" value="Glyco_trans_2-like"/>
</dbReference>
<gene>
    <name evidence="11" type="ORF">QRT05_09675</name>
</gene>
<dbReference type="Pfam" id="PF00535">
    <property type="entry name" value="Glycos_transf_2"/>
    <property type="match status" value="1"/>
</dbReference>
<keyword evidence="12" id="KW-1185">Reference proteome</keyword>
<dbReference type="RefSeq" id="WP_289446970.1">
    <property type="nucleotide sequence ID" value="NZ_JAUCGR010000002.1"/>
</dbReference>
<keyword evidence="2" id="KW-1003">Cell membrane</keyword>
<accession>A0ABT7S7K1</accession>
<evidence type="ECO:0000256" key="8">
    <source>
        <dbReference type="ARBA" id="ARBA00038120"/>
    </source>
</evidence>
<evidence type="ECO:0000256" key="2">
    <source>
        <dbReference type="ARBA" id="ARBA00022475"/>
    </source>
</evidence>
<dbReference type="EMBL" id="JAUCGR010000002">
    <property type="protein sequence ID" value="MDM7831601.1"/>
    <property type="molecule type" value="Genomic_DNA"/>
</dbReference>
<evidence type="ECO:0000313" key="11">
    <source>
        <dbReference type="EMBL" id="MDM7831601.1"/>
    </source>
</evidence>
<dbReference type="PANTHER" id="PTHR43646:SF2">
    <property type="entry name" value="GLYCOSYLTRANSFERASE 2-LIKE DOMAIN-CONTAINING PROTEIN"/>
    <property type="match status" value="1"/>
</dbReference>
<comment type="similarity">
    <text evidence="8">Belongs to the glycosyltransferase 2 family. CrtQ subfamily.</text>
</comment>
<evidence type="ECO:0000256" key="9">
    <source>
        <dbReference type="ARBA" id="ARBA00040345"/>
    </source>
</evidence>
<proteinExistence type="inferred from homology"/>
<dbReference type="PANTHER" id="PTHR43646">
    <property type="entry name" value="GLYCOSYLTRANSFERASE"/>
    <property type="match status" value="1"/>
</dbReference>
<evidence type="ECO:0000256" key="3">
    <source>
        <dbReference type="ARBA" id="ARBA00022676"/>
    </source>
</evidence>
<comment type="subcellular location">
    <subcellularLocation>
        <location evidence="1">Cell membrane</location>
    </subcellularLocation>
</comment>